<dbReference type="PANTHER" id="PTHR30474">
    <property type="entry name" value="CELL CYCLE PROTEIN"/>
    <property type="match status" value="1"/>
</dbReference>
<keyword evidence="12" id="KW-0131">Cell cycle</keyword>
<dbReference type="GO" id="GO:0009252">
    <property type="term" value="P:peptidoglycan biosynthetic process"/>
    <property type="evidence" value="ECO:0007669"/>
    <property type="project" value="UniProtKB-KW"/>
</dbReference>
<dbReference type="PANTHER" id="PTHR30474:SF2">
    <property type="entry name" value="PEPTIDOGLYCAN GLYCOSYLTRANSFERASE FTSW-RELATED"/>
    <property type="match status" value="1"/>
</dbReference>
<evidence type="ECO:0000256" key="14">
    <source>
        <dbReference type="ARBA" id="ARBA00032370"/>
    </source>
</evidence>
<keyword evidence="3" id="KW-1003">Cell membrane</keyword>
<keyword evidence="11 23" id="KW-0472">Membrane</keyword>
<feature type="transmembrane region" description="Helical" evidence="23">
    <location>
        <begin position="87"/>
        <end position="105"/>
    </location>
</feature>
<dbReference type="EC" id="2.4.99.28" evidence="19"/>
<evidence type="ECO:0000256" key="22">
    <source>
        <dbReference type="SAM" id="MobiDB-lite"/>
    </source>
</evidence>
<dbReference type="RefSeq" id="WP_116188746.1">
    <property type="nucleotide sequence ID" value="NZ_QTTN01000008.1"/>
</dbReference>
<dbReference type="Proteomes" id="UP000256304">
    <property type="component" value="Unassembled WGS sequence"/>
</dbReference>
<comment type="pathway">
    <text evidence="2">Cell wall biogenesis; peptidoglycan biosynthesis.</text>
</comment>
<feature type="transmembrane region" description="Helical" evidence="23">
    <location>
        <begin position="20"/>
        <end position="41"/>
    </location>
</feature>
<comment type="catalytic activity">
    <reaction evidence="20">
        <text>[GlcNAc-(1-&gt;4)-Mur2Ac(oyl-L-Ala-gamma-D-Glu-L-Lys-D-Ala-D-Ala)](n)-di-trans,octa-cis-undecaprenyl diphosphate + beta-D-GlcNAc-(1-&gt;4)-Mur2Ac(oyl-L-Ala-gamma-D-Glu-L-Lys-D-Ala-D-Ala)-di-trans,octa-cis-undecaprenyl diphosphate = [GlcNAc-(1-&gt;4)-Mur2Ac(oyl-L-Ala-gamma-D-Glu-L-Lys-D-Ala-D-Ala)](n+1)-di-trans,octa-cis-undecaprenyl diphosphate + di-trans,octa-cis-undecaprenyl diphosphate + H(+)</text>
        <dbReference type="Rhea" id="RHEA:23708"/>
        <dbReference type="Rhea" id="RHEA-COMP:9602"/>
        <dbReference type="Rhea" id="RHEA-COMP:9603"/>
        <dbReference type="ChEBI" id="CHEBI:15378"/>
        <dbReference type="ChEBI" id="CHEBI:58405"/>
        <dbReference type="ChEBI" id="CHEBI:60033"/>
        <dbReference type="ChEBI" id="CHEBI:78435"/>
        <dbReference type="EC" id="2.4.99.28"/>
    </reaction>
</comment>
<comment type="similarity">
    <text evidence="16">Belongs to the SEDS family. FtsW subfamily.</text>
</comment>
<evidence type="ECO:0000256" key="15">
    <source>
        <dbReference type="ARBA" id="ARBA00033270"/>
    </source>
</evidence>
<feature type="transmembrane region" description="Helical" evidence="23">
    <location>
        <begin position="125"/>
        <end position="141"/>
    </location>
</feature>
<evidence type="ECO:0000256" key="7">
    <source>
        <dbReference type="ARBA" id="ARBA00022692"/>
    </source>
</evidence>
<evidence type="ECO:0000256" key="23">
    <source>
        <dbReference type="SAM" id="Phobius"/>
    </source>
</evidence>
<feature type="transmembrane region" description="Helical" evidence="23">
    <location>
        <begin position="61"/>
        <end position="80"/>
    </location>
</feature>
<reference evidence="24 25" key="1">
    <citation type="submission" date="2018-08" db="EMBL/GenBank/DDBJ databases">
        <title>Genomic Encyclopedia of Type Strains, Phase III (KMG-III): the genomes of soil and plant-associated and newly described type strains.</title>
        <authorList>
            <person name="Whitman W."/>
        </authorList>
    </citation>
    <scope>NUCLEOTIDE SEQUENCE [LARGE SCALE GENOMIC DNA]</scope>
    <source>
        <strain evidence="24 25">CGMCC 1.10966</strain>
    </source>
</reference>
<dbReference type="GO" id="GO:0071555">
    <property type="term" value="P:cell wall organization"/>
    <property type="evidence" value="ECO:0007669"/>
    <property type="project" value="UniProtKB-KW"/>
</dbReference>
<keyword evidence="5" id="KW-0328">Glycosyltransferase</keyword>
<comment type="subcellular location">
    <subcellularLocation>
        <location evidence="1">Cell membrane</location>
        <topology evidence="1">Multi-pass membrane protein</topology>
    </subcellularLocation>
</comment>
<dbReference type="AlphaFoldDB" id="A0A3D9S751"/>
<proteinExistence type="inferred from homology"/>
<protein>
    <recommendedName>
        <fullName evidence="17">Probable peptidoglycan glycosyltransferase FtsW</fullName>
        <ecNumber evidence="19">2.4.99.28</ecNumber>
    </recommendedName>
    <alternativeName>
        <fullName evidence="18">Cell division protein FtsW</fullName>
    </alternativeName>
    <alternativeName>
        <fullName evidence="15">Cell wall polymerase</fullName>
    </alternativeName>
    <alternativeName>
        <fullName evidence="14">Peptidoglycan polymerase</fullName>
    </alternativeName>
</protein>
<evidence type="ECO:0000256" key="17">
    <source>
        <dbReference type="ARBA" id="ARBA00041185"/>
    </source>
</evidence>
<gene>
    <name evidence="24" type="ORF">A8990_108148</name>
</gene>
<feature type="region of interest" description="Disordered" evidence="22">
    <location>
        <begin position="385"/>
        <end position="412"/>
    </location>
</feature>
<sequence>MSPQPIKQKTNGLRGRPDFLLLVLTLLLVGFGLVMVFSASSNTAVISKSSNFDALYFTKRQLMWAVMGIVSMFVVMNIPYTVFKKGFILYFIPVLIMLILVPIIGKELNGARSWFGIGPLGIQPTEFAKLGLILYLGNLISKKGEKFRDFKKGLVPVFVIIGFICFLIMLQPDLGACIVIAAYSLIIIVAGGANLKQLIIAGFFITVLVSLVASFSYMKDPSGWEYRVHRFTAFMDPTSDEQNTTYQLSRSLQALGHGSITGAGFGHSVQKLHYLPYAYSDFIFSVIAEEFGFIGSFMFLLFYLFFLWRGLLVALRCPDTYGTIVGVGIVGMFAVQALVNIGGVTGAMPLTGVTLPFISHGGSSLIVSLLGMGVLLSISREYNRPDKPQQQQTRTTTNNQTQTLRPQHTARK</sequence>
<evidence type="ECO:0000256" key="5">
    <source>
        <dbReference type="ARBA" id="ARBA00022676"/>
    </source>
</evidence>
<dbReference type="GO" id="GO:0051301">
    <property type="term" value="P:cell division"/>
    <property type="evidence" value="ECO:0007669"/>
    <property type="project" value="UniProtKB-KW"/>
</dbReference>
<dbReference type="GO" id="GO:0032153">
    <property type="term" value="C:cell division site"/>
    <property type="evidence" value="ECO:0007669"/>
    <property type="project" value="TreeGrafter"/>
</dbReference>
<keyword evidence="10 23" id="KW-1133">Transmembrane helix</keyword>
<evidence type="ECO:0000256" key="8">
    <source>
        <dbReference type="ARBA" id="ARBA00022960"/>
    </source>
</evidence>
<keyword evidence="13" id="KW-0961">Cell wall biogenesis/degradation</keyword>
<keyword evidence="9" id="KW-0573">Peptidoglycan synthesis</keyword>
<feature type="transmembrane region" description="Helical" evidence="23">
    <location>
        <begin position="282"/>
        <end position="308"/>
    </location>
</feature>
<keyword evidence="25" id="KW-1185">Reference proteome</keyword>
<evidence type="ECO:0000256" key="2">
    <source>
        <dbReference type="ARBA" id="ARBA00004752"/>
    </source>
</evidence>
<feature type="compositionally biased region" description="Low complexity" evidence="22">
    <location>
        <begin position="389"/>
        <end position="403"/>
    </location>
</feature>
<evidence type="ECO:0000256" key="1">
    <source>
        <dbReference type="ARBA" id="ARBA00004651"/>
    </source>
</evidence>
<dbReference type="Pfam" id="PF01098">
    <property type="entry name" value="FTSW_RODA_SPOVE"/>
    <property type="match status" value="1"/>
</dbReference>
<evidence type="ECO:0000256" key="3">
    <source>
        <dbReference type="ARBA" id="ARBA00022475"/>
    </source>
</evidence>
<comment type="function">
    <text evidence="21">Peptidoglycan polymerase that is essential for cell division.</text>
</comment>
<keyword evidence="8" id="KW-0133">Cell shape</keyword>
<evidence type="ECO:0000256" key="10">
    <source>
        <dbReference type="ARBA" id="ARBA00022989"/>
    </source>
</evidence>
<keyword evidence="7 23" id="KW-0812">Transmembrane</keyword>
<keyword evidence="6" id="KW-0808">Transferase</keyword>
<organism evidence="24 25">
    <name type="scientific">Paenibacillus taihuensis</name>
    <dbReference type="NCBI Taxonomy" id="1156355"/>
    <lineage>
        <taxon>Bacteria</taxon>
        <taxon>Bacillati</taxon>
        <taxon>Bacillota</taxon>
        <taxon>Bacilli</taxon>
        <taxon>Bacillales</taxon>
        <taxon>Paenibacillaceae</taxon>
        <taxon>Paenibacillus</taxon>
    </lineage>
</organism>
<dbReference type="GO" id="GO:0008360">
    <property type="term" value="P:regulation of cell shape"/>
    <property type="evidence" value="ECO:0007669"/>
    <property type="project" value="UniProtKB-KW"/>
</dbReference>
<dbReference type="NCBIfam" id="TIGR02614">
    <property type="entry name" value="ftsW"/>
    <property type="match status" value="1"/>
</dbReference>
<accession>A0A3D9S751</accession>
<evidence type="ECO:0000256" key="6">
    <source>
        <dbReference type="ARBA" id="ARBA00022679"/>
    </source>
</evidence>
<evidence type="ECO:0000256" key="20">
    <source>
        <dbReference type="ARBA" id="ARBA00049902"/>
    </source>
</evidence>
<feature type="transmembrane region" description="Helical" evidence="23">
    <location>
        <begin position="198"/>
        <end position="218"/>
    </location>
</feature>
<evidence type="ECO:0000256" key="4">
    <source>
        <dbReference type="ARBA" id="ARBA00022618"/>
    </source>
</evidence>
<dbReference type="InterPro" id="IPR013437">
    <property type="entry name" value="FtsW"/>
</dbReference>
<feature type="transmembrane region" description="Helical" evidence="23">
    <location>
        <begin position="357"/>
        <end position="378"/>
    </location>
</feature>
<dbReference type="EMBL" id="QTTN01000008">
    <property type="protein sequence ID" value="REE88652.1"/>
    <property type="molecule type" value="Genomic_DNA"/>
</dbReference>
<evidence type="ECO:0000256" key="21">
    <source>
        <dbReference type="ARBA" id="ARBA00049966"/>
    </source>
</evidence>
<dbReference type="GO" id="GO:0015648">
    <property type="term" value="F:lipid-linked peptidoglycan transporter activity"/>
    <property type="evidence" value="ECO:0007669"/>
    <property type="project" value="TreeGrafter"/>
</dbReference>
<feature type="transmembrane region" description="Helical" evidence="23">
    <location>
        <begin position="153"/>
        <end position="170"/>
    </location>
</feature>
<dbReference type="GO" id="GO:0005886">
    <property type="term" value="C:plasma membrane"/>
    <property type="evidence" value="ECO:0007669"/>
    <property type="project" value="UniProtKB-SubCell"/>
</dbReference>
<feature type="transmembrane region" description="Helical" evidence="23">
    <location>
        <begin position="320"/>
        <end position="345"/>
    </location>
</feature>
<keyword evidence="4 24" id="KW-0132">Cell division</keyword>
<evidence type="ECO:0000256" key="19">
    <source>
        <dbReference type="ARBA" id="ARBA00044770"/>
    </source>
</evidence>
<evidence type="ECO:0000256" key="18">
    <source>
        <dbReference type="ARBA" id="ARBA00041418"/>
    </source>
</evidence>
<evidence type="ECO:0000256" key="12">
    <source>
        <dbReference type="ARBA" id="ARBA00023306"/>
    </source>
</evidence>
<comment type="caution">
    <text evidence="24">The sequence shown here is derived from an EMBL/GenBank/DDBJ whole genome shotgun (WGS) entry which is preliminary data.</text>
</comment>
<evidence type="ECO:0000256" key="13">
    <source>
        <dbReference type="ARBA" id="ARBA00023316"/>
    </source>
</evidence>
<evidence type="ECO:0000313" key="25">
    <source>
        <dbReference type="Proteomes" id="UP000256304"/>
    </source>
</evidence>
<evidence type="ECO:0000256" key="11">
    <source>
        <dbReference type="ARBA" id="ARBA00023136"/>
    </source>
</evidence>
<dbReference type="GO" id="GO:0008955">
    <property type="term" value="F:peptidoglycan glycosyltransferase activity"/>
    <property type="evidence" value="ECO:0007669"/>
    <property type="project" value="UniProtKB-EC"/>
</dbReference>
<evidence type="ECO:0000313" key="24">
    <source>
        <dbReference type="EMBL" id="REE88652.1"/>
    </source>
</evidence>
<evidence type="ECO:0000256" key="16">
    <source>
        <dbReference type="ARBA" id="ARBA00038053"/>
    </source>
</evidence>
<feature type="transmembrane region" description="Helical" evidence="23">
    <location>
        <begin position="176"/>
        <end position="193"/>
    </location>
</feature>
<dbReference type="OrthoDB" id="9812661at2"/>
<dbReference type="InterPro" id="IPR001182">
    <property type="entry name" value="FtsW/RodA"/>
</dbReference>
<name>A0A3D9S751_9BACL</name>
<evidence type="ECO:0000256" key="9">
    <source>
        <dbReference type="ARBA" id="ARBA00022984"/>
    </source>
</evidence>